<proteinExistence type="predicted"/>
<accession>A0A223LF28</accession>
<evidence type="ECO:0000313" key="1">
    <source>
        <dbReference type="EMBL" id="ASU00625.1"/>
    </source>
</evidence>
<evidence type="ECO:0000313" key="2">
    <source>
        <dbReference type="Proteomes" id="UP000221110"/>
    </source>
</evidence>
<organism evidence="1 2">
    <name type="scientific">Aeromonas phage AS-gz</name>
    <dbReference type="NCBI Taxonomy" id="2026082"/>
    <lineage>
        <taxon>Viruses</taxon>
        <taxon>Duplodnaviria</taxon>
        <taxon>Heunggongvirae</taxon>
        <taxon>Uroviricota</taxon>
        <taxon>Caudoviricetes</taxon>
        <taxon>Pantevenvirales</taxon>
        <taxon>Straboviridae</taxon>
        <taxon>Tulanevirus</taxon>
        <taxon>Tulanevirus asgz</taxon>
    </lineage>
</organism>
<dbReference type="Proteomes" id="UP000221110">
    <property type="component" value="Segment"/>
</dbReference>
<protein>
    <submittedName>
        <fullName evidence="1">Uncharacterized protein</fullName>
    </submittedName>
</protein>
<reference evidence="1 2" key="1">
    <citation type="submission" date="2017-07" db="EMBL/GenBank/DDBJ databases">
        <title>In vitro design and evaluation of phage cocktails against multidrug-resistant Aeromonas salmonicida.</title>
        <authorList>
            <person name="Chen L."/>
            <person name="Yuan S."/>
            <person name="Ma Y."/>
        </authorList>
    </citation>
    <scope>NUCLEOTIDE SEQUENCE [LARGE SCALE GENOMIC DNA]</scope>
</reference>
<dbReference type="GeneID" id="40089446"/>
<sequence>MFNITKIQVMQINLMKKAVENFQGFEINAVIMNPLNKLMNNEVLDKREMNRCEQFFNDIIQDDLMWQNADCAKLAKSMKRKLVAAMKKA</sequence>
<dbReference type="RefSeq" id="YP_009613076.1">
    <property type="nucleotide sequence ID" value="NC_042019.1"/>
</dbReference>
<keyword evidence="2" id="KW-1185">Reference proteome</keyword>
<name>A0A223LF28_9CAUD</name>
<dbReference type="EMBL" id="MF479730">
    <property type="protein sequence ID" value="ASU00625.1"/>
    <property type="molecule type" value="Genomic_DNA"/>
</dbReference>
<dbReference type="KEGG" id="vg:40089446"/>